<feature type="domain" description="F-box" evidence="2">
    <location>
        <begin position="22"/>
        <end position="63"/>
    </location>
</feature>
<dbReference type="Proteomes" id="UP000325081">
    <property type="component" value="Unassembled WGS sequence"/>
</dbReference>
<dbReference type="InterPro" id="IPR036047">
    <property type="entry name" value="F-box-like_dom_sf"/>
</dbReference>
<accession>A0A5A7PKQ5</accession>
<dbReference type="InterPro" id="IPR045283">
    <property type="entry name" value="AT3G44326-like"/>
</dbReference>
<gene>
    <name evidence="3" type="ORF">STAS_09317</name>
</gene>
<proteinExistence type="predicted"/>
<dbReference type="Gene3D" id="1.20.1280.50">
    <property type="match status" value="1"/>
</dbReference>
<evidence type="ECO:0000313" key="3">
    <source>
        <dbReference type="EMBL" id="GER33206.1"/>
    </source>
</evidence>
<sequence length="243" mass="26717">MCPTTTCTADGAGTTTITAVHPDVIQSHILNRLDGAALASASCTSPQLLSLCREDWLWREICNSTWPSTADPAIRAAIYALPSGHRSLYSDCFPSARPHSFPHGKTIFPGTPPEFLISAVDIHYDGRLIHSMVLKTETLSGWFQSSPFRLDLLSPKETLHTPLKSDDDWAARAASLLRVSWILIDPRRRRAVYVAGSGAVEASRDWLTGELQLRCATVVDGLLVILTPIIFLLLSSLPLFRLR</sequence>
<keyword evidence="4" id="KW-1185">Reference proteome</keyword>
<evidence type="ECO:0000256" key="1">
    <source>
        <dbReference type="SAM" id="Phobius"/>
    </source>
</evidence>
<dbReference type="OrthoDB" id="671172at2759"/>
<feature type="transmembrane region" description="Helical" evidence="1">
    <location>
        <begin position="221"/>
        <end position="240"/>
    </location>
</feature>
<dbReference type="PANTHER" id="PTHR33736:SF18">
    <property type="entry name" value="F-BOX DOMAIN-CONTAINING PROTEIN"/>
    <property type="match status" value="1"/>
</dbReference>
<dbReference type="InterPro" id="IPR001810">
    <property type="entry name" value="F-box_dom"/>
</dbReference>
<dbReference type="PANTHER" id="PTHR33736">
    <property type="entry name" value="F-BOX PROTEIN-RELATED"/>
    <property type="match status" value="1"/>
</dbReference>
<keyword evidence="1" id="KW-0472">Membrane</keyword>
<dbReference type="AlphaFoldDB" id="A0A5A7PKQ5"/>
<dbReference type="EMBL" id="BKCP01004705">
    <property type="protein sequence ID" value="GER33206.1"/>
    <property type="molecule type" value="Genomic_DNA"/>
</dbReference>
<dbReference type="SUPFAM" id="SSF81383">
    <property type="entry name" value="F-box domain"/>
    <property type="match status" value="1"/>
</dbReference>
<comment type="caution">
    <text evidence="3">The sequence shown here is derived from an EMBL/GenBank/DDBJ whole genome shotgun (WGS) entry which is preliminary data.</text>
</comment>
<evidence type="ECO:0000259" key="2">
    <source>
        <dbReference type="Pfam" id="PF12937"/>
    </source>
</evidence>
<reference evidence="4" key="1">
    <citation type="journal article" date="2019" name="Curr. Biol.">
        <title>Genome Sequence of Striga asiatica Provides Insight into the Evolution of Plant Parasitism.</title>
        <authorList>
            <person name="Yoshida S."/>
            <person name="Kim S."/>
            <person name="Wafula E.K."/>
            <person name="Tanskanen J."/>
            <person name="Kim Y.M."/>
            <person name="Honaas L."/>
            <person name="Yang Z."/>
            <person name="Spallek T."/>
            <person name="Conn C.E."/>
            <person name="Ichihashi Y."/>
            <person name="Cheong K."/>
            <person name="Cui S."/>
            <person name="Der J.P."/>
            <person name="Gundlach H."/>
            <person name="Jiao Y."/>
            <person name="Hori C."/>
            <person name="Ishida J.K."/>
            <person name="Kasahara H."/>
            <person name="Kiba T."/>
            <person name="Kim M.S."/>
            <person name="Koo N."/>
            <person name="Laohavisit A."/>
            <person name="Lee Y.H."/>
            <person name="Lumba S."/>
            <person name="McCourt P."/>
            <person name="Mortimer J.C."/>
            <person name="Mutuku J.M."/>
            <person name="Nomura T."/>
            <person name="Sasaki-Sekimoto Y."/>
            <person name="Seto Y."/>
            <person name="Wang Y."/>
            <person name="Wakatake T."/>
            <person name="Sakakibara H."/>
            <person name="Demura T."/>
            <person name="Yamaguchi S."/>
            <person name="Yoneyama K."/>
            <person name="Manabe R.I."/>
            <person name="Nelson D.C."/>
            <person name="Schulman A.H."/>
            <person name="Timko M.P."/>
            <person name="dePamphilis C.W."/>
            <person name="Choi D."/>
            <person name="Shirasu K."/>
        </authorList>
    </citation>
    <scope>NUCLEOTIDE SEQUENCE [LARGE SCALE GENOMIC DNA]</scope>
    <source>
        <strain evidence="4">cv. UVA1</strain>
    </source>
</reference>
<dbReference type="Pfam" id="PF12937">
    <property type="entry name" value="F-box-like"/>
    <property type="match status" value="1"/>
</dbReference>
<evidence type="ECO:0000313" key="4">
    <source>
        <dbReference type="Proteomes" id="UP000325081"/>
    </source>
</evidence>
<name>A0A5A7PKQ5_STRAF</name>
<protein>
    <submittedName>
        <fullName evidence="3">F-box family protein</fullName>
    </submittedName>
</protein>
<keyword evidence="1" id="KW-0812">Transmembrane</keyword>
<keyword evidence="1" id="KW-1133">Transmembrane helix</keyword>
<organism evidence="3 4">
    <name type="scientific">Striga asiatica</name>
    <name type="common">Asiatic witchweed</name>
    <name type="synonym">Buchnera asiatica</name>
    <dbReference type="NCBI Taxonomy" id="4170"/>
    <lineage>
        <taxon>Eukaryota</taxon>
        <taxon>Viridiplantae</taxon>
        <taxon>Streptophyta</taxon>
        <taxon>Embryophyta</taxon>
        <taxon>Tracheophyta</taxon>
        <taxon>Spermatophyta</taxon>
        <taxon>Magnoliopsida</taxon>
        <taxon>eudicotyledons</taxon>
        <taxon>Gunneridae</taxon>
        <taxon>Pentapetalae</taxon>
        <taxon>asterids</taxon>
        <taxon>lamiids</taxon>
        <taxon>Lamiales</taxon>
        <taxon>Orobanchaceae</taxon>
        <taxon>Buchnereae</taxon>
        <taxon>Striga</taxon>
    </lineage>
</organism>